<dbReference type="InterPro" id="IPR045861">
    <property type="entry name" value="CorA_cytoplasmic_dom"/>
</dbReference>
<name>A0A848LJA4_9BACT</name>
<proteinExistence type="predicted"/>
<comment type="caution">
    <text evidence="6">The sequence shown here is derived from an EMBL/GenBank/DDBJ whole genome shotgun (WGS) entry which is preliminary data.</text>
</comment>
<feature type="transmembrane region" description="Helical" evidence="5">
    <location>
        <begin position="350"/>
        <end position="373"/>
    </location>
</feature>
<dbReference type="AlphaFoldDB" id="A0A848LJA4"/>
<dbReference type="EMBL" id="JABBJJ010000111">
    <property type="protein sequence ID" value="NMO17800.1"/>
    <property type="molecule type" value="Genomic_DNA"/>
</dbReference>
<dbReference type="Proteomes" id="UP000518300">
    <property type="component" value="Unassembled WGS sequence"/>
</dbReference>
<evidence type="ECO:0000256" key="3">
    <source>
        <dbReference type="ARBA" id="ARBA00022989"/>
    </source>
</evidence>
<keyword evidence="7" id="KW-1185">Reference proteome</keyword>
<dbReference type="PANTHER" id="PTHR30520">
    <property type="entry name" value="FORMATE TRANSPORTER-RELATED"/>
    <property type="match status" value="1"/>
</dbReference>
<evidence type="ECO:0000256" key="5">
    <source>
        <dbReference type="SAM" id="Phobius"/>
    </source>
</evidence>
<evidence type="ECO:0008006" key="8">
    <source>
        <dbReference type="Google" id="ProtNLM"/>
    </source>
</evidence>
<dbReference type="GO" id="GO:0046873">
    <property type="term" value="F:metal ion transmembrane transporter activity"/>
    <property type="evidence" value="ECO:0007669"/>
    <property type="project" value="InterPro"/>
</dbReference>
<dbReference type="SUPFAM" id="SSF143865">
    <property type="entry name" value="CorA soluble domain-like"/>
    <property type="match status" value="1"/>
</dbReference>
<dbReference type="GO" id="GO:0015499">
    <property type="term" value="F:formate transmembrane transporter activity"/>
    <property type="evidence" value="ECO:0007669"/>
    <property type="project" value="TreeGrafter"/>
</dbReference>
<reference evidence="6 7" key="1">
    <citation type="submission" date="2020-04" db="EMBL/GenBank/DDBJ databases">
        <title>Draft genome of Pyxidicoccus fallax type strain.</title>
        <authorList>
            <person name="Whitworth D.E."/>
        </authorList>
    </citation>
    <scope>NUCLEOTIDE SEQUENCE [LARGE SCALE GENOMIC DNA]</scope>
    <source>
        <strain evidence="6 7">DSM 14698</strain>
    </source>
</reference>
<dbReference type="GO" id="GO:0005886">
    <property type="term" value="C:plasma membrane"/>
    <property type="evidence" value="ECO:0007669"/>
    <property type="project" value="TreeGrafter"/>
</dbReference>
<feature type="transmembrane region" description="Helical" evidence="5">
    <location>
        <begin position="471"/>
        <end position="494"/>
    </location>
</feature>
<evidence type="ECO:0000256" key="2">
    <source>
        <dbReference type="ARBA" id="ARBA00022692"/>
    </source>
</evidence>
<dbReference type="RefSeq" id="WP_169347081.1">
    <property type="nucleotide sequence ID" value="NZ_JABBJJ010000111.1"/>
</dbReference>
<sequence length="515" mass="55969">MEDLESPTPSLSTASWEVEAGGPLRHVRAIDPAQGELRELRRSLDLHQSLLHQLQDPGFAPGMVDFPRQLLVRFDVPTSGDEGELRWERLDVVLADAAVLTVEPRPMPLVERARARFLHREHPGGLDRFLSVLAEEVVEEFGAKWSALRKELQGGETSTPKASASALGTLGKAHADLVELRRGLQPALECFAQLSRGNSQRLGKVATAELRAWHDRLKGLCGSVEQLHEHFTGLSEQAGARGTELSAESPEVIEAAIALGERRLHRMTVAHSVTAFIGGLAVSFGAVAMSWTAGPWTHVLNQSQAHLLGSLAFPIGFIILIVGKGELFTENFFVPVTGVMGGRGKVRDLLVLWSSTLGFNLVGAVVFAFLISRPGVLADGARSFLVELVKEKVFVPLPVAFMKAIFAGWLMTMLTWLLLAARGQGSRMLIIWMMGFLISAGHFNHVVISAAEVFMGMGLGAPITVGQWARLNFLPALLGNLVGGIVFVTLLGYVQAHSLRRSERKQKAGSRHQQA</sequence>
<evidence type="ECO:0000313" key="7">
    <source>
        <dbReference type="Proteomes" id="UP000518300"/>
    </source>
</evidence>
<dbReference type="InterPro" id="IPR023271">
    <property type="entry name" value="Aquaporin-like"/>
</dbReference>
<evidence type="ECO:0000256" key="1">
    <source>
        <dbReference type="ARBA" id="ARBA00004141"/>
    </source>
</evidence>
<dbReference type="Pfam" id="PF01226">
    <property type="entry name" value="Form_Nir_trans"/>
    <property type="match status" value="1"/>
</dbReference>
<dbReference type="InterPro" id="IPR000292">
    <property type="entry name" value="For/NO2_transpt"/>
</dbReference>
<feature type="transmembrane region" description="Helical" evidence="5">
    <location>
        <begin position="429"/>
        <end position="451"/>
    </location>
</feature>
<dbReference type="PANTHER" id="PTHR30520:SF2">
    <property type="entry name" value="INNER MEMBRANE PROTEIN YFDC"/>
    <property type="match status" value="1"/>
</dbReference>
<keyword evidence="3 5" id="KW-1133">Transmembrane helix</keyword>
<keyword evidence="4 5" id="KW-0472">Membrane</keyword>
<accession>A0A848LJA4</accession>
<dbReference type="Gene3D" id="1.20.1080.10">
    <property type="entry name" value="Glycerol uptake facilitator protein"/>
    <property type="match status" value="1"/>
</dbReference>
<keyword evidence="2 5" id="KW-0812">Transmembrane</keyword>
<evidence type="ECO:0000256" key="4">
    <source>
        <dbReference type="ARBA" id="ARBA00023136"/>
    </source>
</evidence>
<protein>
    <recommendedName>
        <fullName evidence="8">Formate/nitrite transporter family protein</fullName>
    </recommendedName>
</protein>
<dbReference type="Gene3D" id="3.30.460.20">
    <property type="entry name" value="CorA soluble domain-like"/>
    <property type="match status" value="1"/>
</dbReference>
<feature type="transmembrane region" description="Helical" evidence="5">
    <location>
        <begin position="393"/>
        <end position="417"/>
    </location>
</feature>
<dbReference type="Gene3D" id="1.20.58.340">
    <property type="entry name" value="Magnesium transport protein CorA, transmembrane region"/>
    <property type="match status" value="1"/>
</dbReference>
<dbReference type="Pfam" id="PF01544">
    <property type="entry name" value="CorA"/>
    <property type="match status" value="1"/>
</dbReference>
<feature type="transmembrane region" description="Helical" evidence="5">
    <location>
        <begin position="305"/>
        <end position="323"/>
    </location>
</feature>
<evidence type="ECO:0000313" key="6">
    <source>
        <dbReference type="EMBL" id="NMO17800.1"/>
    </source>
</evidence>
<feature type="transmembrane region" description="Helical" evidence="5">
    <location>
        <begin position="269"/>
        <end position="293"/>
    </location>
</feature>
<gene>
    <name evidence="6" type="ORF">HG543_23510</name>
</gene>
<dbReference type="InterPro" id="IPR002523">
    <property type="entry name" value="MgTranspt_CorA/ZnTranspt_ZntB"/>
</dbReference>
<organism evidence="6 7">
    <name type="scientific">Pyxidicoccus fallax</name>
    <dbReference type="NCBI Taxonomy" id="394095"/>
    <lineage>
        <taxon>Bacteria</taxon>
        <taxon>Pseudomonadati</taxon>
        <taxon>Myxococcota</taxon>
        <taxon>Myxococcia</taxon>
        <taxon>Myxococcales</taxon>
        <taxon>Cystobacterineae</taxon>
        <taxon>Myxococcaceae</taxon>
        <taxon>Pyxidicoccus</taxon>
    </lineage>
</organism>
<comment type="subcellular location">
    <subcellularLocation>
        <location evidence="1">Membrane</location>
        <topology evidence="1">Multi-pass membrane protein</topology>
    </subcellularLocation>
</comment>